<evidence type="ECO:0000313" key="12">
    <source>
        <dbReference type="Proteomes" id="UP001251374"/>
    </source>
</evidence>
<evidence type="ECO:0000256" key="3">
    <source>
        <dbReference type="ARBA" id="ARBA00023015"/>
    </source>
</evidence>
<name>A0ABU1HAE6_9GAMM</name>
<dbReference type="InterPro" id="IPR025943">
    <property type="entry name" value="Sigma_54_int_dom_ATP-bd_2"/>
</dbReference>
<reference evidence="11 12" key="1">
    <citation type="submission" date="2023-04" db="EMBL/GenBank/DDBJ databases">
        <title>A long-awaited taxogenomic arrangement of the family Halomonadaceae.</title>
        <authorList>
            <person name="De La Haba R."/>
            <person name="Chuvochina M."/>
            <person name="Wittouck S."/>
            <person name="Arahal D.R."/>
            <person name="Sanchez-Porro C."/>
            <person name="Hugenholtz P."/>
            <person name="Ventosa A."/>
        </authorList>
    </citation>
    <scope>NUCLEOTIDE SEQUENCE [LARGE SCALE GENOMIC DNA]</scope>
    <source>
        <strain evidence="11 12">DSM 26770</strain>
    </source>
</reference>
<dbReference type="Pfam" id="PF25601">
    <property type="entry name" value="AAA_lid_14"/>
    <property type="match status" value="1"/>
</dbReference>
<dbReference type="Pfam" id="PF00989">
    <property type="entry name" value="PAS"/>
    <property type="match status" value="1"/>
</dbReference>
<evidence type="ECO:0000256" key="2">
    <source>
        <dbReference type="ARBA" id="ARBA00022840"/>
    </source>
</evidence>
<dbReference type="InterPro" id="IPR003593">
    <property type="entry name" value="AAA+_ATPase"/>
</dbReference>
<feature type="domain" description="PAC" evidence="10">
    <location>
        <begin position="224"/>
        <end position="276"/>
    </location>
</feature>
<proteinExistence type="predicted"/>
<accession>A0ABU1HAE6</accession>
<feature type="coiled-coil region" evidence="6">
    <location>
        <begin position="267"/>
        <end position="305"/>
    </location>
</feature>
<dbReference type="PROSITE" id="PS00676">
    <property type="entry name" value="SIGMA54_INTERACT_2"/>
    <property type="match status" value="1"/>
</dbReference>
<dbReference type="Proteomes" id="UP001251374">
    <property type="component" value="Unassembled WGS sequence"/>
</dbReference>
<evidence type="ECO:0000259" key="8">
    <source>
        <dbReference type="PROSITE" id="PS50045"/>
    </source>
</evidence>
<keyword evidence="3" id="KW-0805">Transcription regulation</keyword>
<dbReference type="PROSITE" id="PS50112">
    <property type="entry name" value="PAS"/>
    <property type="match status" value="1"/>
</dbReference>
<dbReference type="CDD" id="cd00009">
    <property type="entry name" value="AAA"/>
    <property type="match status" value="1"/>
</dbReference>
<dbReference type="CDD" id="cd00130">
    <property type="entry name" value="PAS"/>
    <property type="match status" value="1"/>
</dbReference>
<dbReference type="Gene3D" id="3.40.50.300">
    <property type="entry name" value="P-loop containing nucleotide triphosphate hydrolases"/>
    <property type="match status" value="1"/>
</dbReference>
<dbReference type="PROSITE" id="PS50045">
    <property type="entry name" value="SIGMA54_INTERACT_4"/>
    <property type="match status" value="1"/>
</dbReference>
<evidence type="ECO:0000256" key="6">
    <source>
        <dbReference type="SAM" id="Coils"/>
    </source>
</evidence>
<dbReference type="InterPro" id="IPR000014">
    <property type="entry name" value="PAS"/>
</dbReference>
<keyword evidence="5" id="KW-0804">Transcription</keyword>
<evidence type="ECO:0000256" key="5">
    <source>
        <dbReference type="ARBA" id="ARBA00023163"/>
    </source>
</evidence>
<evidence type="ECO:0000256" key="7">
    <source>
        <dbReference type="SAM" id="MobiDB-lite"/>
    </source>
</evidence>
<sequence>MPPVSPLHQRVFLQSPQAMLVVDPLADQLLEANPAASRLLGGDAEALASRPVSHFLGASLPLWVSFTDEVLTRSPGWSDDLVVLDLARQPHNVEVFGQRLDDGQTLLLTLTDRDQAEQRRAKADLRRQHRRGHVGWERVEQVFERIERQNQLILGAAGEGIYGLDAEGKTTFVNPAAERILGWSSDDMVGHDAHLMFHHTHADGSHFPVQQCPIHASFSDGQVHRVDDEVFWHKNGEAIPVEYTSTPIFEMGRLVGAVVLFRDIRERKRAEQQLRDALAEVESLKQRLELENQYLQEEIKAELNHREIVGESPAVVQLIRQIALVAPTDANVLISGESGTGKELIARAIHVGSERSDRPLIRVNCAAIPHDLFESEFFGHVKGAFTGAVNDRPGRFELADGGTLFLDEVGEIPLALQSKLLRVLQDQQFERIGGNRTREVDVRVIAATNRDLRDMIEAGEFREDLYFRLNVFPIESVPLRSRIEDVPLLARHFLQRACQKFNKPGVRIPPAQLQILQRYPWPGNIRELENVIERQVIVTQDRRLMFDDLLLGEPPSPRREPSEPAVTAADASAPLPEQELCRRQRDNAIAALQRCAGKVSGRDGAAELLGLKPTTLFSRLRKWGVEPRDYRRRDAASDA</sequence>
<dbReference type="InterPro" id="IPR058031">
    <property type="entry name" value="AAA_lid_NorR"/>
</dbReference>
<organism evidence="11 12">
    <name type="scientific">Franzmannia qiaohouensis</name>
    <dbReference type="NCBI Taxonomy" id="1329370"/>
    <lineage>
        <taxon>Bacteria</taxon>
        <taxon>Pseudomonadati</taxon>
        <taxon>Pseudomonadota</taxon>
        <taxon>Gammaproteobacteria</taxon>
        <taxon>Oceanospirillales</taxon>
        <taxon>Halomonadaceae</taxon>
        <taxon>Franzmannia</taxon>
    </lineage>
</organism>
<dbReference type="PROSITE" id="PS00688">
    <property type="entry name" value="SIGMA54_INTERACT_3"/>
    <property type="match status" value="1"/>
</dbReference>
<dbReference type="PROSITE" id="PS50113">
    <property type="entry name" value="PAC"/>
    <property type="match status" value="1"/>
</dbReference>
<evidence type="ECO:0000259" key="10">
    <source>
        <dbReference type="PROSITE" id="PS50113"/>
    </source>
</evidence>
<keyword evidence="4" id="KW-0238">DNA-binding</keyword>
<dbReference type="SMART" id="SM00091">
    <property type="entry name" value="PAS"/>
    <property type="match status" value="2"/>
</dbReference>
<dbReference type="SMART" id="SM00382">
    <property type="entry name" value="AAA"/>
    <property type="match status" value="1"/>
</dbReference>
<comment type="caution">
    <text evidence="11">The sequence shown here is derived from an EMBL/GenBank/DDBJ whole genome shotgun (WGS) entry which is preliminary data.</text>
</comment>
<dbReference type="SUPFAM" id="SSF52540">
    <property type="entry name" value="P-loop containing nucleoside triphosphate hydrolases"/>
    <property type="match status" value="1"/>
</dbReference>
<dbReference type="InterPro" id="IPR027417">
    <property type="entry name" value="P-loop_NTPase"/>
</dbReference>
<dbReference type="PANTHER" id="PTHR32071:SF117">
    <property type="entry name" value="PTS-DEPENDENT DIHYDROXYACETONE KINASE OPERON REGULATORY PROTEIN-RELATED"/>
    <property type="match status" value="1"/>
</dbReference>
<dbReference type="Pfam" id="PF13188">
    <property type="entry name" value="PAS_8"/>
    <property type="match status" value="1"/>
</dbReference>
<dbReference type="EMBL" id="JARWAM010000002">
    <property type="protein sequence ID" value="MDR5904427.1"/>
    <property type="molecule type" value="Genomic_DNA"/>
</dbReference>
<dbReference type="SUPFAM" id="SSF55785">
    <property type="entry name" value="PYP-like sensor domain (PAS domain)"/>
    <property type="match status" value="2"/>
</dbReference>
<dbReference type="InterPro" id="IPR002078">
    <property type="entry name" value="Sigma_54_int"/>
</dbReference>
<feature type="domain" description="PAS" evidence="9">
    <location>
        <begin position="146"/>
        <end position="203"/>
    </location>
</feature>
<keyword evidence="2" id="KW-0067">ATP-binding</keyword>
<feature type="region of interest" description="Disordered" evidence="7">
    <location>
        <begin position="553"/>
        <end position="575"/>
    </location>
</feature>
<dbReference type="PANTHER" id="PTHR32071">
    <property type="entry name" value="TRANSCRIPTIONAL REGULATORY PROTEIN"/>
    <property type="match status" value="1"/>
</dbReference>
<dbReference type="InterPro" id="IPR000700">
    <property type="entry name" value="PAS-assoc_C"/>
</dbReference>
<protein>
    <submittedName>
        <fullName evidence="11">Sigma 54-interacting transcriptional regulator</fullName>
    </submittedName>
</protein>
<keyword evidence="1" id="KW-0547">Nucleotide-binding</keyword>
<evidence type="ECO:0000256" key="1">
    <source>
        <dbReference type="ARBA" id="ARBA00022741"/>
    </source>
</evidence>
<gene>
    <name evidence="11" type="ORF">QC821_03960</name>
</gene>
<dbReference type="InterPro" id="IPR035965">
    <property type="entry name" value="PAS-like_dom_sf"/>
</dbReference>
<dbReference type="InterPro" id="IPR013767">
    <property type="entry name" value="PAS_fold"/>
</dbReference>
<evidence type="ECO:0000313" key="11">
    <source>
        <dbReference type="EMBL" id="MDR5904427.1"/>
    </source>
</evidence>
<dbReference type="RefSeq" id="WP_309717273.1">
    <property type="nucleotide sequence ID" value="NZ_JARWAM010000002.1"/>
</dbReference>
<evidence type="ECO:0000259" key="9">
    <source>
        <dbReference type="PROSITE" id="PS50112"/>
    </source>
</evidence>
<dbReference type="PROSITE" id="PS00675">
    <property type="entry name" value="SIGMA54_INTERACT_1"/>
    <property type="match status" value="1"/>
</dbReference>
<feature type="domain" description="Sigma-54 factor interaction" evidence="8">
    <location>
        <begin position="308"/>
        <end position="537"/>
    </location>
</feature>
<dbReference type="Pfam" id="PF00158">
    <property type="entry name" value="Sigma54_activat"/>
    <property type="match status" value="1"/>
</dbReference>
<keyword evidence="12" id="KW-1185">Reference proteome</keyword>
<dbReference type="NCBIfam" id="TIGR00229">
    <property type="entry name" value="sensory_box"/>
    <property type="match status" value="1"/>
</dbReference>
<dbReference type="Gene3D" id="3.30.450.20">
    <property type="entry name" value="PAS domain"/>
    <property type="match status" value="2"/>
</dbReference>
<dbReference type="InterPro" id="IPR025944">
    <property type="entry name" value="Sigma_54_int_dom_CS"/>
</dbReference>
<keyword evidence="6" id="KW-0175">Coiled coil</keyword>
<dbReference type="InterPro" id="IPR025662">
    <property type="entry name" value="Sigma_54_int_dom_ATP-bd_1"/>
</dbReference>
<evidence type="ECO:0000256" key="4">
    <source>
        <dbReference type="ARBA" id="ARBA00023125"/>
    </source>
</evidence>
<dbReference type="Gene3D" id="1.10.8.60">
    <property type="match status" value="1"/>
</dbReference>